<dbReference type="SUPFAM" id="SSF160719">
    <property type="entry name" value="gpW/gp25-like"/>
    <property type="match status" value="1"/>
</dbReference>
<gene>
    <name evidence="2" type="ORF">THII_2013</name>
</gene>
<accession>A0A090AMA7</accession>
<evidence type="ECO:0000259" key="1">
    <source>
        <dbReference type="Pfam" id="PF04965"/>
    </source>
</evidence>
<keyword evidence="3" id="KW-1185">Reference proteome</keyword>
<dbReference type="STRING" id="40754.THII_2013"/>
<name>A0A090AMA7_9GAMM</name>
<dbReference type="EMBL" id="AP014633">
    <property type="protein sequence ID" value="BAP56310.1"/>
    <property type="molecule type" value="Genomic_DNA"/>
</dbReference>
<dbReference type="HOGENOM" id="CLU_133204_0_2_6"/>
<dbReference type="KEGG" id="tig:THII_2013"/>
<dbReference type="Gene3D" id="3.10.450.40">
    <property type="match status" value="1"/>
</dbReference>
<dbReference type="AlphaFoldDB" id="A0A090AMA7"/>
<dbReference type="Proteomes" id="UP000031623">
    <property type="component" value="Chromosome"/>
</dbReference>
<dbReference type="InterPro" id="IPR007048">
    <property type="entry name" value="IraD/Gp25-like"/>
</dbReference>
<reference evidence="2" key="1">
    <citation type="journal article" date="2014" name="ISME J.">
        <title>Ecophysiology of Thioploca ingrica as revealed by the complete genome sequence supplemented with proteomic evidence.</title>
        <authorList>
            <person name="Kojima H."/>
            <person name="Ogura Y."/>
            <person name="Yamamoto N."/>
            <person name="Togashi T."/>
            <person name="Mori H."/>
            <person name="Watanabe T."/>
            <person name="Nemoto F."/>
            <person name="Kurokawa K."/>
            <person name="Hayashi T."/>
            <person name="Fukui M."/>
        </authorList>
    </citation>
    <scope>NUCLEOTIDE SEQUENCE [LARGE SCALE GENOMIC DNA]</scope>
</reference>
<sequence length="126" mass="13911">MLNNAAITKTNFHFPFGVNADGRISSHGGDDALRGKIIQVLFTAPGERVNLPEFGCGLFNLVFEPNDPILIAAMEFTVGQALNRWLADDLKVDGIQVHSQAEMITIEIAYINKANWSKQAVRIHFS</sequence>
<organism evidence="2 3">
    <name type="scientific">Thioploca ingrica</name>
    <dbReference type="NCBI Taxonomy" id="40754"/>
    <lineage>
        <taxon>Bacteria</taxon>
        <taxon>Pseudomonadati</taxon>
        <taxon>Pseudomonadota</taxon>
        <taxon>Gammaproteobacteria</taxon>
        <taxon>Thiotrichales</taxon>
        <taxon>Thiotrichaceae</taxon>
        <taxon>Thioploca</taxon>
    </lineage>
</organism>
<evidence type="ECO:0000313" key="3">
    <source>
        <dbReference type="Proteomes" id="UP000031623"/>
    </source>
</evidence>
<dbReference type="Pfam" id="PF04965">
    <property type="entry name" value="GPW_gp25"/>
    <property type="match status" value="1"/>
</dbReference>
<feature type="domain" description="IraD/Gp25-like" evidence="1">
    <location>
        <begin position="30"/>
        <end position="111"/>
    </location>
</feature>
<evidence type="ECO:0000313" key="2">
    <source>
        <dbReference type="EMBL" id="BAP56310.1"/>
    </source>
</evidence>
<protein>
    <submittedName>
        <fullName evidence="2">Phage baseplate assembly protein W</fullName>
    </submittedName>
</protein>
<proteinExistence type="predicted"/>